<feature type="compositionally biased region" description="Basic and acidic residues" evidence="7">
    <location>
        <begin position="167"/>
        <end position="181"/>
    </location>
</feature>
<protein>
    <recommendedName>
        <fullName evidence="8">BZIP domain-containing protein</fullName>
    </recommendedName>
</protein>
<dbReference type="SUPFAM" id="SSF57959">
    <property type="entry name" value="Leucine zipper domain"/>
    <property type="match status" value="1"/>
</dbReference>
<name>A0A9P7C908_RHIOR</name>
<sequence>MTDNIINSRQSMIDSLNQIMDTSHVLSEAELQNELDIFANVQFTFDDEPNCHKSEIVDYKRPSVQHDIRSLLNIKLASLVDPHDPTILSSDAISRFYDNSPTCTPPNGYYSPNISPPNGFDSPNPTPPNGLLPEHAHDLFQAIINPPIPIYDEEPRGQEEEGWIGPEEPKKKSSLSKEDKRRRNTAASARFRVKKKMREQALQQTATEMTEKARAFEIRVHELEREHVNDERQVGEVTVMRPVKMPFETKTQLRTDVE</sequence>
<dbReference type="Proteomes" id="UP000717996">
    <property type="component" value="Unassembled WGS sequence"/>
</dbReference>
<keyword evidence="6" id="KW-0175">Coiled coil</keyword>
<keyword evidence="2" id="KW-0805">Transcription regulation</keyword>
<dbReference type="PROSITE" id="PS00036">
    <property type="entry name" value="BZIP_BASIC"/>
    <property type="match status" value="1"/>
</dbReference>
<evidence type="ECO:0000256" key="1">
    <source>
        <dbReference type="ARBA" id="ARBA00004123"/>
    </source>
</evidence>
<dbReference type="InterPro" id="IPR004827">
    <property type="entry name" value="bZIP"/>
</dbReference>
<feature type="region of interest" description="Disordered" evidence="7">
    <location>
        <begin position="107"/>
        <end position="133"/>
    </location>
</feature>
<accession>A0A9P7C908</accession>
<dbReference type="EMBL" id="JAANIT010001335">
    <property type="protein sequence ID" value="KAG1540856.1"/>
    <property type="molecule type" value="Genomic_DNA"/>
</dbReference>
<organism evidence="9 10">
    <name type="scientific">Rhizopus oryzae</name>
    <name type="common">Mucormycosis agent</name>
    <name type="synonym">Rhizopus arrhizus var. delemar</name>
    <dbReference type="NCBI Taxonomy" id="64495"/>
    <lineage>
        <taxon>Eukaryota</taxon>
        <taxon>Fungi</taxon>
        <taxon>Fungi incertae sedis</taxon>
        <taxon>Mucoromycota</taxon>
        <taxon>Mucoromycotina</taxon>
        <taxon>Mucoromycetes</taxon>
        <taxon>Mucorales</taxon>
        <taxon>Mucorineae</taxon>
        <taxon>Rhizopodaceae</taxon>
        <taxon>Rhizopus</taxon>
    </lineage>
</organism>
<evidence type="ECO:0000313" key="9">
    <source>
        <dbReference type="EMBL" id="KAG1540856.1"/>
    </source>
</evidence>
<feature type="region of interest" description="Disordered" evidence="7">
    <location>
        <begin position="149"/>
        <end position="189"/>
    </location>
</feature>
<dbReference type="CDD" id="cd14705">
    <property type="entry name" value="bZIP_Zip1"/>
    <property type="match status" value="1"/>
</dbReference>
<dbReference type="GO" id="GO:0001228">
    <property type="term" value="F:DNA-binding transcription activator activity, RNA polymerase II-specific"/>
    <property type="evidence" value="ECO:0007669"/>
    <property type="project" value="TreeGrafter"/>
</dbReference>
<dbReference type="PANTHER" id="PTHR13044:SF14">
    <property type="entry name" value="CRYPTOCEPHAL, ISOFORM A"/>
    <property type="match status" value="1"/>
</dbReference>
<evidence type="ECO:0000256" key="2">
    <source>
        <dbReference type="ARBA" id="ARBA00023015"/>
    </source>
</evidence>
<keyword evidence="3" id="KW-0238">DNA-binding</keyword>
<feature type="domain" description="BZIP" evidence="8">
    <location>
        <begin position="180"/>
        <end position="194"/>
    </location>
</feature>
<dbReference type="AlphaFoldDB" id="A0A9P7C908"/>
<evidence type="ECO:0000259" key="8">
    <source>
        <dbReference type="PROSITE" id="PS00036"/>
    </source>
</evidence>
<evidence type="ECO:0000256" key="7">
    <source>
        <dbReference type="SAM" id="MobiDB-lite"/>
    </source>
</evidence>
<proteinExistence type="predicted"/>
<evidence type="ECO:0000256" key="6">
    <source>
        <dbReference type="SAM" id="Coils"/>
    </source>
</evidence>
<dbReference type="Gene3D" id="1.20.5.170">
    <property type="match status" value="1"/>
</dbReference>
<comment type="subcellular location">
    <subcellularLocation>
        <location evidence="1">Nucleus</location>
    </subcellularLocation>
</comment>
<evidence type="ECO:0000256" key="3">
    <source>
        <dbReference type="ARBA" id="ARBA00023125"/>
    </source>
</evidence>
<evidence type="ECO:0000313" key="10">
    <source>
        <dbReference type="Proteomes" id="UP000717996"/>
    </source>
</evidence>
<reference evidence="9" key="1">
    <citation type="journal article" date="2020" name="Microb. Genom.">
        <title>Genetic diversity of clinical and environmental Mucorales isolates obtained from an investigation of mucormycosis cases among solid organ transplant recipients.</title>
        <authorList>
            <person name="Nguyen M.H."/>
            <person name="Kaul D."/>
            <person name="Muto C."/>
            <person name="Cheng S.J."/>
            <person name="Richter R.A."/>
            <person name="Bruno V.M."/>
            <person name="Liu G."/>
            <person name="Beyhan S."/>
            <person name="Sundermann A.J."/>
            <person name="Mounaud S."/>
            <person name="Pasculle A.W."/>
            <person name="Nierman W.C."/>
            <person name="Driscoll E."/>
            <person name="Cumbie R."/>
            <person name="Clancy C.J."/>
            <person name="Dupont C.L."/>
        </authorList>
    </citation>
    <scope>NUCLEOTIDE SEQUENCE</scope>
    <source>
        <strain evidence="9">GL16</strain>
    </source>
</reference>
<evidence type="ECO:0000256" key="4">
    <source>
        <dbReference type="ARBA" id="ARBA00023163"/>
    </source>
</evidence>
<feature type="coiled-coil region" evidence="6">
    <location>
        <begin position="206"/>
        <end position="233"/>
    </location>
</feature>
<gene>
    <name evidence="9" type="ORF">G6F51_008268</name>
</gene>
<dbReference type="OrthoDB" id="1939598at2759"/>
<keyword evidence="5" id="KW-0539">Nucleus</keyword>
<comment type="caution">
    <text evidence="9">The sequence shown here is derived from an EMBL/GenBank/DDBJ whole genome shotgun (WGS) entry which is preliminary data.</text>
</comment>
<keyword evidence="4" id="KW-0804">Transcription</keyword>
<dbReference type="GO" id="GO:0005634">
    <property type="term" value="C:nucleus"/>
    <property type="evidence" value="ECO:0007669"/>
    <property type="project" value="UniProtKB-SubCell"/>
</dbReference>
<dbReference type="Pfam" id="PF07716">
    <property type="entry name" value="bZIP_2"/>
    <property type="match status" value="1"/>
</dbReference>
<dbReference type="InterPro" id="IPR046347">
    <property type="entry name" value="bZIP_sf"/>
</dbReference>
<dbReference type="GO" id="GO:0000977">
    <property type="term" value="F:RNA polymerase II transcription regulatory region sequence-specific DNA binding"/>
    <property type="evidence" value="ECO:0007669"/>
    <property type="project" value="TreeGrafter"/>
</dbReference>
<dbReference type="PANTHER" id="PTHR13044">
    <property type="entry name" value="ACTIVATING TRANSCRIPTION FACTOR ATF 4/5"/>
    <property type="match status" value="1"/>
</dbReference>
<evidence type="ECO:0000256" key="5">
    <source>
        <dbReference type="ARBA" id="ARBA00023242"/>
    </source>
</evidence>